<dbReference type="SMART" id="SM00862">
    <property type="entry name" value="Trans_reg_C"/>
    <property type="match status" value="1"/>
</dbReference>
<evidence type="ECO:0000256" key="1">
    <source>
        <dbReference type="ARBA" id="ARBA00023125"/>
    </source>
</evidence>
<dbReference type="EMBL" id="BMKA01000005">
    <property type="protein sequence ID" value="GGA28856.1"/>
    <property type="molecule type" value="Genomic_DNA"/>
</dbReference>
<protein>
    <submittedName>
        <fullName evidence="5">Membrane protein</fullName>
    </submittedName>
</protein>
<feature type="DNA-binding region" description="OmpR/PhoB-type" evidence="3">
    <location>
        <begin position="1"/>
        <end position="99"/>
    </location>
</feature>
<dbReference type="InterPro" id="IPR001867">
    <property type="entry name" value="OmpR/PhoB-type_DNA-bd"/>
</dbReference>
<dbReference type="Proteomes" id="UP000628017">
    <property type="component" value="Unassembled WGS sequence"/>
</dbReference>
<keyword evidence="1 3" id="KW-0238">DNA-binding</keyword>
<reference evidence="5" key="2">
    <citation type="submission" date="2020-09" db="EMBL/GenBank/DDBJ databases">
        <authorList>
            <person name="Sun Q."/>
            <person name="Zhou Y."/>
        </authorList>
    </citation>
    <scope>NUCLEOTIDE SEQUENCE</scope>
    <source>
        <strain evidence="5">CGMCC 1.15880</strain>
    </source>
</reference>
<accession>A0A916R215</accession>
<keyword evidence="6" id="KW-1185">Reference proteome</keyword>
<dbReference type="GO" id="GO:0003677">
    <property type="term" value="F:DNA binding"/>
    <property type="evidence" value="ECO:0007669"/>
    <property type="project" value="UniProtKB-UniRule"/>
</dbReference>
<feature type="repeat" description="TPR" evidence="2">
    <location>
        <begin position="344"/>
        <end position="377"/>
    </location>
</feature>
<dbReference type="PROSITE" id="PS51755">
    <property type="entry name" value="OMPR_PHOB"/>
    <property type="match status" value="1"/>
</dbReference>
<dbReference type="PROSITE" id="PS50005">
    <property type="entry name" value="TPR"/>
    <property type="match status" value="1"/>
</dbReference>
<dbReference type="InterPro" id="IPR011990">
    <property type="entry name" value="TPR-like_helical_dom_sf"/>
</dbReference>
<dbReference type="Gene3D" id="1.25.40.10">
    <property type="entry name" value="Tetratricopeptide repeat domain"/>
    <property type="match status" value="1"/>
</dbReference>
<dbReference type="GO" id="GO:0006355">
    <property type="term" value="P:regulation of DNA-templated transcription"/>
    <property type="evidence" value="ECO:0007669"/>
    <property type="project" value="InterPro"/>
</dbReference>
<comment type="caution">
    <text evidence="5">The sequence shown here is derived from an EMBL/GenBank/DDBJ whole genome shotgun (WGS) entry which is preliminary data.</text>
</comment>
<dbReference type="Pfam" id="PF00486">
    <property type="entry name" value="Trans_reg_C"/>
    <property type="match status" value="1"/>
</dbReference>
<keyword evidence="2" id="KW-0802">TPR repeat</keyword>
<dbReference type="AlphaFoldDB" id="A0A916R215"/>
<proteinExistence type="predicted"/>
<sequence length="527" mass="58050">MIYCFGNFQLDQPAAELRHADGRVIPLERQVYLLLSLLVKNGERITTHDEIIDAIWHGADISDAAIASRVRSARAAIGDSGVLQNAVQTVRGRGFRFILPVTTRADASLTAATTANEGVAPSIAVLPFEAYGELDQARVFAPALAHELIVSLSLTKWLTVIARASSFQLLGLSNAQLMSEQLDVSYVLSGAVEITGSNLVVSPILTSTNTGEVIWAERYTGPIDDIFQIKADVTNSVVAAVEFQVPRHQASLALRQEIDSLDAWSFFHLGLNHIYRFTEKDNALSAQYFEEALARAPDFARAHAGLSFVAFQRAFTGFGSNRAAAARDALSAAEKAMEQAPDDPFSNFVLGRSHWVLQDLDTAAHYLRRAVTLNPNYAQGHYSLGLVQALNGAVDHIDRRADLATRLSPLDPLLYGMHGMKAWVRFNRYEWAEAAYWADLSARTPGAHFLIDMLAAMTHQASGNTKDGHTFAARARAPPGRQIERFFIGVSATSRTSKKYREYSPCQARFLTRLCKNFISMKQIELH</sequence>
<dbReference type="InterPro" id="IPR016032">
    <property type="entry name" value="Sig_transdc_resp-reg_C-effctor"/>
</dbReference>
<evidence type="ECO:0000256" key="3">
    <source>
        <dbReference type="PROSITE-ProRule" id="PRU01091"/>
    </source>
</evidence>
<evidence type="ECO:0000259" key="4">
    <source>
        <dbReference type="PROSITE" id="PS51755"/>
    </source>
</evidence>
<dbReference type="GO" id="GO:0000160">
    <property type="term" value="P:phosphorelay signal transduction system"/>
    <property type="evidence" value="ECO:0007669"/>
    <property type="project" value="InterPro"/>
</dbReference>
<evidence type="ECO:0000313" key="5">
    <source>
        <dbReference type="EMBL" id="GGA28856.1"/>
    </source>
</evidence>
<dbReference type="Gene3D" id="1.10.10.10">
    <property type="entry name" value="Winged helix-like DNA-binding domain superfamily/Winged helix DNA-binding domain"/>
    <property type="match status" value="1"/>
</dbReference>
<dbReference type="SUPFAM" id="SSF46894">
    <property type="entry name" value="C-terminal effector domain of the bipartite response regulators"/>
    <property type="match status" value="1"/>
</dbReference>
<feature type="domain" description="OmpR/PhoB-type" evidence="4">
    <location>
        <begin position="1"/>
        <end position="99"/>
    </location>
</feature>
<dbReference type="SUPFAM" id="SSF48452">
    <property type="entry name" value="TPR-like"/>
    <property type="match status" value="1"/>
</dbReference>
<dbReference type="InterPro" id="IPR019734">
    <property type="entry name" value="TPR_rpt"/>
</dbReference>
<dbReference type="CDD" id="cd00383">
    <property type="entry name" value="trans_reg_C"/>
    <property type="match status" value="1"/>
</dbReference>
<gene>
    <name evidence="5" type="ORF">GCM10011498_32520</name>
</gene>
<dbReference type="InterPro" id="IPR036388">
    <property type="entry name" value="WH-like_DNA-bd_sf"/>
</dbReference>
<reference evidence="5" key="1">
    <citation type="journal article" date="2014" name="Int. J. Syst. Evol. Microbiol.">
        <title>Complete genome sequence of Corynebacterium casei LMG S-19264T (=DSM 44701T), isolated from a smear-ripened cheese.</title>
        <authorList>
            <consortium name="US DOE Joint Genome Institute (JGI-PGF)"/>
            <person name="Walter F."/>
            <person name="Albersmeier A."/>
            <person name="Kalinowski J."/>
            <person name="Ruckert C."/>
        </authorList>
    </citation>
    <scope>NUCLEOTIDE SEQUENCE</scope>
    <source>
        <strain evidence="5">CGMCC 1.15880</strain>
    </source>
</reference>
<organism evidence="5 6">
    <name type="scientific">Neptunicoccus cionae</name>
    <dbReference type="NCBI Taxonomy" id="2035344"/>
    <lineage>
        <taxon>Bacteria</taxon>
        <taxon>Pseudomonadati</taxon>
        <taxon>Pseudomonadota</taxon>
        <taxon>Alphaproteobacteria</taxon>
        <taxon>Rhodobacterales</taxon>
        <taxon>Paracoccaceae</taxon>
        <taxon>Neptunicoccus</taxon>
    </lineage>
</organism>
<name>A0A916R215_9RHOB</name>
<dbReference type="RefSeq" id="WP_188677824.1">
    <property type="nucleotide sequence ID" value="NZ_BMKA01000005.1"/>
</dbReference>
<evidence type="ECO:0000313" key="6">
    <source>
        <dbReference type="Proteomes" id="UP000628017"/>
    </source>
</evidence>
<evidence type="ECO:0000256" key="2">
    <source>
        <dbReference type="PROSITE-ProRule" id="PRU00339"/>
    </source>
</evidence>